<evidence type="ECO:0008006" key="7">
    <source>
        <dbReference type="Google" id="ProtNLM"/>
    </source>
</evidence>
<comment type="caution">
    <text evidence="5">The sequence shown here is derived from an EMBL/GenBank/DDBJ whole genome shotgun (WGS) entry which is preliminary data.</text>
</comment>
<organism evidence="5 6">
    <name type="scientific">Paractinoplanes durhamensis</name>
    <dbReference type="NCBI Taxonomy" id="113563"/>
    <lineage>
        <taxon>Bacteria</taxon>
        <taxon>Bacillati</taxon>
        <taxon>Actinomycetota</taxon>
        <taxon>Actinomycetes</taxon>
        <taxon>Micromonosporales</taxon>
        <taxon>Micromonosporaceae</taxon>
        <taxon>Paractinoplanes</taxon>
    </lineage>
</organism>
<keyword evidence="3" id="KW-0378">Hydrolase</keyword>
<dbReference type="Gene3D" id="3.10.300.10">
    <property type="entry name" value="Methylpurine-DNA glycosylase (MPG)"/>
    <property type="match status" value="1"/>
</dbReference>
<dbReference type="InterPro" id="IPR011034">
    <property type="entry name" value="Formyl_transferase-like_C_sf"/>
</dbReference>
<keyword evidence="2" id="KW-0227">DNA damage</keyword>
<keyword evidence="6" id="KW-1185">Reference proteome</keyword>
<comment type="similarity">
    <text evidence="1">Belongs to the DNA glycosylase MPG family.</text>
</comment>
<evidence type="ECO:0000256" key="3">
    <source>
        <dbReference type="ARBA" id="ARBA00022801"/>
    </source>
</evidence>
<sequence length="62" mass="6961">MNSPWLDLLGGRLIEVEAYSGLGEDPASHAHRGMTARNEVMFGPAGRLHVYPFLLPRGTWRR</sequence>
<dbReference type="SUPFAM" id="SSF50486">
    <property type="entry name" value="FMT C-terminal domain-like"/>
    <property type="match status" value="1"/>
</dbReference>
<protein>
    <recommendedName>
        <fullName evidence="7">3-methyladenine DNA glycosidase</fullName>
    </recommendedName>
</protein>
<dbReference type="InterPro" id="IPR036995">
    <property type="entry name" value="MPG_sf"/>
</dbReference>
<keyword evidence="4" id="KW-0234">DNA repair</keyword>
<dbReference type="EMBL" id="BOML01000102">
    <property type="protein sequence ID" value="GIE08089.1"/>
    <property type="molecule type" value="Genomic_DNA"/>
</dbReference>
<evidence type="ECO:0000313" key="6">
    <source>
        <dbReference type="Proteomes" id="UP000637628"/>
    </source>
</evidence>
<evidence type="ECO:0000256" key="4">
    <source>
        <dbReference type="ARBA" id="ARBA00023204"/>
    </source>
</evidence>
<accession>A0ABQ3ZE65</accession>
<dbReference type="Pfam" id="PF02245">
    <property type="entry name" value="Pur_DNA_glyco"/>
    <property type="match status" value="1"/>
</dbReference>
<name>A0ABQ3ZE65_9ACTN</name>
<reference evidence="5 6" key="1">
    <citation type="submission" date="2021-01" db="EMBL/GenBank/DDBJ databases">
        <title>Whole genome shotgun sequence of Actinoplanes durhamensis NBRC 14914.</title>
        <authorList>
            <person name="Komaki H."/>
            <person name="Tamura T."/>
        </authorList>
    </citation>
    <scope>NUCLEOTIDE SEQUENCE [LARGE SCALE GENOMIC DNA]</scope>
    <source>
        <strain evidence="5 6">NBRC 14914</strain>
    </source>
</reference>
<gene>
    <name evidence="5" type="ORF">Adu01nite_94390</name>
</gene>
<proteinExistence type="inferred from homology"/>
<evidence type="ECO:0000313" key="5">
    <source>
        <dbReference type="EMBL" id="GIE08089.1"/>
    </source>
</evidence>
<evidence type="ECO:0000256" key="2">
    <source>
        <dbReference type="ARBA" id="ARBA00022763"/>
    </source>
</evidence>
<evidence type="ECO:0000256" key="1">
    <source>
        <dbReference type="ARBA" id="ARBA00009232"/>
    </source>
</evidence>
<dbReference type="Proteomes" id="UP000637628">
    <property type="component" value="Unassembled WGS sequence"/>
</dbReference>
<dbReference type="InterPro" id="IPR003180">
    <property type="entry name" value="MPG"/>
</dbReference>